<gene>
    <name evidence="3" type="ORF">XV03_08350</name>
</gene>
<organism evidence="3 4">
    <name type="scientific">Mycobacterium avium subsp. hominissuis</name>
    <dbReference type="NCBI Taxonomy" id="439334"/>
    <lineage>
        <taxon>Bacteria</taxon>
        <taxon>Bacillati</taxon>
        <taxon>Actinomycetota</taxon>
        <taxon>Actinomycetes</taxon>
        <taxon>Mycobacteriales</taxon>
        <taxon>Mycobacteriaceae</taxon>
        <taxon>Mycobacterium</taxon>
        <taxon>Mycobacterium avium complex (MAC)</taxon>
    </lineage>
</organism>
<reference evidence="3 4" key="1">
    <citation type="journal article" date="2017" name="Genome Biol. Evol.">
        <title>Population Structure and Local Adaptation of MAC Lung Disease Agent Mycobacterium avium subsp. hominissuis.</title>
        <authorList>
            <person name="Yano H."/>
            <person name="Iwamoto T."/>
            <person name="Nishiuchi Y."/>
            <person name="Nakajima C."/>
            <person name="Starkova D.A."/>
            <person name="Mokrousov I."/>
            <person name="Narvskaya O."/>
            <person name="Yoshida S."/>
            <person name="Arikawa K."/>
            <person name="Nakanishi N."/>
            <person name="Osaki K."/>
            <person name="Nakagawa I."/>
            <person name="Ato M."/>
            <person name="Suzuki Y."/>
            <person name="Maruyama F."/>
        </authorList>
    </citation>
    <scope>NUCLEOTIDE SEQUENCE [LARGE SCALE GENOMIC DNA]</scope>
    <source>
        <strain evidence="3 4">OCU466</strain>
    </source>
</reference>
<evidence type="ECO:0000313" key="3">
    <source>
        <dbReference type="EMBL" id="PBJ36931.1"/>
    </source>
</evidence>
<dbReference type="RefSeq" id="WP_084047212.1">
    <property type="nucleotide sequence ID" value="NZ_BDOA01000106.1"/>
</dbReference>
<proteinExistence type="predicted"/>
<dbReference type="EMBL" id="LBGZ01000056">
    <property type="protein sequence ID" value="PBJ36931.1"/>
    <property type="molecule type" value="Genomic_DNA"/>
</dbReference>
<keyword evidence="1" id="KW-0175">Coiled coil</keyword>
<sequence>MLDLVAAHLGRLRRTDLVAVSHEQPVDAGLDAEDRRTVRRGRLNARKKTLTGRSSARWANAIIAANDDQCRLARDAQYRHIVGLRAAIATIDKRLAAPTTDTLTAAQQRKARRKAKAPKGYVTQAERFAKQRRVQRLRGELARAEKDRAAHRVHVVEGGKRLAKTRHHLDKAGLTPAQWRDQWEAARYRIAANGSPDEPFGNLTITVTPAGQVSIRLPKPLEHLANAARGRYVLSGAAVFSHRGDEWAQRITSAMSVSYTITRKPGRAGRYLSASWAIPSVPYWVGRDDCAVGDDVHAEGPVVGVDLNDGHIAARRLDAHGNPVGAAERIDIDLTGSASRRDAQVRHALTRLLHYARRHGVTAIAVEDLDFADARTVGRETLGRGARGKRFRKTVSGIPTAVFRNRLSGMAAAAGIQLLAVNPAYSSIWGAAHWQRPYRNVTRHQAAATVIGRRAQGFPARRRKGVTPTRPEDRAVRATNQTGPDSHRANTGSRRRSGMRGTESRPPNRNVRGDHPRRATVTPAPANNGQHHV</sequence>
<dbReference type="Proteomes" id="UP000218842">
    <property type="component" value="Unassembled WGS sequence"/>
</dbReference>
<dbReference type="AlphaFoldDB" id="A0A2A3LAM3"/>
<protein>
    <submittedName>
        <fullName evidence="3">Transposase</fullName>
    </submittedName>
</protein>
<evidence type="ECO:0000313" key="4">
    <source>
        <dbReference type="Proteomes" id="UP000218842"/>
    </source>
</evidence>
<evidence type="ECO:0000256" key="1">
    <source>
        <dbReference type="SAM" id="Coils"/>
    </source>
</evidence>
<feature type="coiled-coil region" evidence="1">
    <location>
        <begin position="127"/>
        <end position="154"/>
    </location>
</feature>
<feature type="region of interest" description="Disordered" evidence="2">
    <location>
        <begin position="454"/>
        <end position="533"/>
    </location>
</feature>
<evidence type="ECO:0000256" key="2">
    <source>
        <dbReference type="SAM" id="MobiDB-lite"/>
    </source>
</evidence>
<name>A0A2A3LAM3_MYCAV</name>
<accession>A0A2A3LAM3</accession>
<comment type="caution">
    <text evidence="3">The sequence shown here is derived from an EMBL/GenBank/DDBJ whole genome shotgun (WGS) entry which is preliminary data.</text>
</comment>